<reference evidence="2" key="1">
    <citation type="journal article" date="2023" name="Mol. Phylogenet. Evol.">
        <title>Genome-scale phylogeny and comparative genomics of the fungal order Sordariales.</title>
        <authorList>
            <person name="Hensen N."/>
            <person name="Bonometti L."/>
            <person name="Westerberg I."/>
            <person name="Brannstrom I.O."/>
            <person name="Guillou S."/>
            <person name="Cros-Aarteil S."/>
            <person name="Calhoun S."/>
            <person name="Haridas S."/>
            <person name="Kuo A."/>
            <person name="Mondo S."/>
            <person name="Pangilinan J."/>
            <person name="Riley R."/>
            <person name="LaButti K."/>
            <person name="Andreopoulos B."/>
            <person name="Lipzen A."/>
            <person name="Chen C."/>
            <person name="Yan M."/>
            <person name="Daum C."/>
            <person name="Ng V."/>
            <person name="Clum A."/>
            <person name="Steindorff A."/>
            <person name="Ohm R.A."/>
            <person name="Martin F."/>
            <person name="Silar P."/>
            <person name="Natvig D.O."/>
            <person name="Lalanne C."/>
            <person name="Gautier V."/>
            <person name="Ament-Velasquez S.L."/>
            <person name="Kruys A."/>
            <person name="Hutchinson M.I."/>
            <person name="Powell A.J."/>
            <person name="Barry K."/>
            <person name="Miller A.N."/>
            <person name="Grigoriev I.V."/>
            <person name="Debuchy R."/>
            <person name="Gladieux P."/>
            <person name="Hiltunen Thoren M."/>
            <person name="Johannesson H."/>
        </authorList>
    </citation>
    <scope>NUCLEOTIDE SEQUENCE</scope>
    <source>
        <strain evidence="2">CBS 626.80</strain>
    </source>
</reference>
<feature type="compositionally biased region" description="Gly residues" evidence="1">
    <location>
        <begin position="190"/>
        <end position="209"/>
    </location>
</feature>
<protein>
    <submittedName>
        <fullName evidence="2">Uncharacterized protein</fullName>
    </submittedName>
</protein>
<sequence length="445" mass="45709">MNRQVVTSTLGRRGATLGLDCCRATSTLLLNTTTTTTTTTSRPFSTTTAQCAAEDDKPSTPSDAAAAPRAGPVSPGRQKSEAAVGKLTQLRGSFQSLTDDNSFHKAPPAGARDLRRFAAAPIKRDSTGAIAPLGGGGGASGAPKVINVRSLKGTLGRGRFAPGGSGSAGGGGVAGAVVAPGAALRPRFGPGPGAGGAGGARSAGAGAGFGRPRFGAAPGAPRAGGPGGRSRPGGFVKRGGPRPPREKKPRFGQDYDEPATEEEQAFLRGLEQGKVTEYVPKLTPDTLVGYGPPVATDVALGKVESALRTMRILGGGLPFNTESGVTSDPTAVKHRYLHEKKPVFFSSVEEKKWLEESLDKFALSQGPKSKTKRDILETSVLGKYEAPRFVESITDTVAMVDKYQGATFSYKPSDADKFKAKLNQLLAAGQPRAAAAAPAAAQKKA</sequence>
<dbReference type="AlphaFoldDB" id="A0AAN6NPA2"/>
<dbReference type="Proteomes" id="UP001303222">
    <property type="component" value="Unassembled WGS sequence"/>
</dbReference>
<feature type="region of interest" description="Disordered" evidence="1">
    <location>
        <begin position="52"/>
        <end position="81"/>
    </location>
</feature>
<feature type="compositionally biased region" description="Low complexity" evidence="1">
    <location>
        <begin position="210"/>
        <end position="221"/>
    </location>
</feature>
<organism evidence="2 3">
    <name type="scientific">Pseudoneurospora amorphoporcata</name>
    <dbReference type="NCBI Taxonomy" id="241081"/>
    <lineage>
        <taxon>Eukaryota</taxon>
        <taxon>Fungi</taxon>
        <taxon>Dikarya</taxon>
        <taxon>Ascomycota</taxon>
        <taxon>Pezizomycotina</taxon>
        <taxon>Sordariomycetes</taxon>
        <taxon>Sordariomycetidae</taxon>
        <taxon>Sordariales</taxon>
        <taxon>Sordariaceae</taxon>
        <taxon>Pseudoneurospora</taxon>
    </lineage>
</organism>
<feature type="region of interest" description="Disordered" evidence="1">
    <location>
        <begin position="189"/>
        <end position="257"/>
    </location>
</feature>
<comment type="caution">
    <text evidence="2">The sequence shown here is derived from an EMBL/GenBank/DDBJ whole genome shotgun (WGS) entry which is preliminary data.</text>
</comment>
<evidence type="ECO:0000313" key="3">
    <source>
        <dbReference type="Proteomes" id="UP001303222"/>
    </source>
</evidence>
<evidence type="ECO:0000313" key="2">
    <source>
        <dbReference type="EMBL" id="KAK3949540.1"/>
    </source>
</evidence>
<feature type="compositionally biased region" description="Basic and acidic residues" evidence="1">
    <location>
        <begin position="243"/>
        <end position="253"/>
    </location>
</feature>
<feature type="compositionally biased region" description="Gly residues" evidence="1">
    <location>
        <begin position="222"/>
        <end position="231"/>
    </location>
</feature>
<dbReference type="EMBL" id="MU859210">
    <property type="protein sequence ID" value="KAK3949540.1"/>
    <property type="molecule type" value="Genomic_DNA"/>
</dbReference>
<accession>A0AAN6NPA2</accession>
<proteinExistence type="predicted"/>
<gene>
    <name evidence="2" type="ORF">QBC32DRAFT_326898</name>
</gene>
<reference evidence="2" key="2">
    <citation type="submission" date="2023-06" db="EMBL/GenBank/DDBJ databases">
        <authorList>
            <consortium name="Lawrence Berkeley National Laboratory"/>
            <person name="Mondo S.J."/>
            <person name="Hensen N."/>
            <person name="Bonometti L."/>
            <person name="Westerberg I."/>
            <person name="Brannstrom I.O."/>
            <person name="Guillou S."/>
            <person name="Cros-Aarteil S."/>
            <person name="Calhoun S."/>
            <person name="Haridas S."/>
            <person name="Kuo A."/>
            <person name="Pangilinan J."/>
            <person name="Riley R."/>
            <person name="Labutti K."/>
            <person name="Andreopoulos B."/>
            <person name="Lipzen A."/>
            <person name="Chen C."/>
            <person name="Yanf M."/>
            <person name="Daum C."/>
            <person name="Ng V."/>
            <person name="Clum A."/>
            <person name="Steindorff A."/>
            <person name="Ohm R."/>
            <person name="Martin F."/>
            <person name="Silar P."/>
            <person name="Natvig D."/>
            <person name="Lalanne C."/>
            <person name="Gautier V."/>
            <person name="Ament-Velasquez S.L."/>
            <person name="Kruys A."/>
            <person name="Hutchinson M.I."/>
            <person name="Powell A.J."/>
            <person name="Barry K."/>
            <person name="Miller A.N."/>
            <person name="Grigoriev I.V."/>
            <person name="Debuchy R."/>
            <person name="Gladieux P."/>
            <person name="Thoren M.H."/>
            <person name="Johannesson H."/>
        </authorList>
    </citation>
    <scope>NUCLEOTIDE SEQUENCE</scope>
    <source>
        <strain evidence="2">CBS 626.80</strain>
    </source>
</reference>
<name>A0AAN6NPA2_9PEZI</name>
<keyword evidence="3" id="KW-1185">Reference proteome</keyword>
<evidence type="ECO:0000256" key="1">
    <source>
        <dbReference type="SAM" id="MobiDB-lite"/>
    </source>
</evidence>